<evidence type="ECO:0000256" key="1">
    <source>
        <dbReference type="ARBA" id="ARBA00004123"/>
    </source>
</evidence>
<protein>
    <recommendedName>
        <fullName evidence="3">Multiple RNA-binding domain-containing protein 1</fullName>
    </recommendedName>
</protein>
<evidence type="ECO:0000256" key="5">
    <source>
        <dbReference type="ARBA" id="ARBA00022737"/>
    </source>
</evidence>
<feature type="domain" description="RRM" evidence="11">
    <location>
        <begin position="299"/>
        <end position="394"/>
    </location>
</feature>
<dbReference type="EMBL" id="WVTA01000015">
    <property type="protein sequence ID" value="KAK3201949.1"/>
    <property type="molecule type" value="Genomic_DNA"/>
</dbReference>
<evidence type="ECO:0000313" key="13">
    <source>
        <dbReference type="Proteomes" id="UP001280581"/>
    </source>
</evidence>
<feature type="domain" description="RRM" evidence="11">
    <location>
        <begin position="712"/>
        <end position="789"/>
    </location>
</feature>
<dbReference type="Pfam" id="PF00076">
    <property type="entry name" value="RRM_1"/>
    <property type="match status" value="6"/>
</dbReference>
<feature type="compositionally biased region" description="Basic and acidic residues" evidence="10">
    <location>
        <begin position="109"/>
        <end position="127"/>
    </location>
</feature>
<comment type="similarity">
    <text evidence="2">Belongs to the RRM MRD1 family.</text>
</comment>
<organism evidence="12 13">
    <name type="scientific">Pseudopithomyces chartarum</name>
    <dbReference type="NCBI Taxonomy" id="1892770"/>
    <lineage>
        <taxon>Eukaryota</taxon>
        <taxon>Fungi</taxon>
        <taxon>Dikarya</taxon>
        <taxon>Ascomycota</taxon>
        <taxon>Pezizomycotina</taxon>
        <taxon>Dothideomycetes</taxon>
        <taxon>Pleosporomycetidae</taxon>
        <taxon>Pleosporales</taxon>
        <taxon>Massarineae</taxon>
        <taxon>Didymosphaeriaceae</taxon>
        <taxon>Pseudopithomyces</taxon>
    </lineage>
</organism>
<dbReference type="InterPro" id="IPR012677">
    <property type="entry name" value="Nucleotide-bd_a/b_plait_sf"/>
</dbReference>
<dbReference type="SUPFAM" id="SSF54928">
    <property type="entry name" value="RNA-binding domain, RBD"/>
    <property type="match status" value="4"/>
</dbReference>
<evidence type="ECO:0000256" key="9">
    <source>
        <dbReference type="PROSITE-ProRule" id="PRU00176"/>
    </source>
</evidence>
<evidence type="ECO:0000256" key="7">
    <source>
        <dbReference type="ARBA" id="ARBA00023242"/>
    </source>
</evidence>
<dbReference type="InterPro" id="IPR035979">
    <property type="entry name" value="RBD_domain_sf"/>
</dbReference>
<keyword evidence="13" id="KW-1185">Reference proteome</keyword>
<gene>
    <name evidence="12" type="ORF">GRF29_164g1188651</name>
</gene>
<evidence type="ECO:0000256" key="10">
    <source>
        <dbReference type="SAM" id="MobiDB-lite"/>
    </source>
</evidence>
<dbReference type="GO" id="GO:0003723">
    <property type="term" value="F:RNA binding"/>
    <property type="evidence" value="ECO:0007669"/>
    <property type="project" value="UniProtKB-UniRule"/>
</dbReference>
<keyword evidence="7" id="KW-0539">Nucleus</keyword>
<feature type="region of interest" description="Disordered" evidence="10">
    <location>
        <begin position="79"/>
        <end position="230"/>
    </location>
</feature>
<accession>A0AAN6RCF5</accession>
<dbReference type="Gene3D" id="3.30.70.330">
    <property type="match status" value="5"/>
</dbReference>
<feature type="compositionally biased region" description="Basic and acidic residues" evidence="10">
    <location>
        <begin position="79"/>
        <end position="100"/>
    </location>
</feature>
<evidence type="ECO:0000259" key="11">
    <source>
        <dbReference type="PROSITE" id="PS50102"/>
    </source>
</evidence>
<feature type="domain" description="RRM" evidence="11">
    <location>
        <begin position="5"/>
        <end position="76"/>
    </location>
</feature>
<keyword evidence="5" id="KW-0677">Repeat</keyword>
<feature type="compositionally biased region" description="Polar residues" evidence="10">
    <location>
        <begin position="180"/>
        <end position="190"/>
    </location>
</feature>
<keyword evidence="6 9" id="KW-0694">RNA-binding</keyword>
<evidence type="ECO:0000256" key="6">
    <source>
        <dbReference type="ARBA" id="ARBA00022884"/>
    </source>
</evidence>
<keyword evidence="4" id="KW-0698">rRNA processing</keyword>
<reference evidence="12 13" key="1">
    <citation type="submission" date="2021-02" db="EMBL/GenBank/DDBJ databases">
        <title>Genome assembly of Pseudopithomyces chartarum.</title>
        <authorList>
            <person name="Jauregui R."/>
            <person name="Singh J."/>
            <person name="Voisey C."/>
        </authorList>
    </citation>
    <scope>NUCLEOTIDE SEQUENCE [LARGE SCALE GENOMIC DNA]</scope>
    <source>
        <strain evidence="12 13">AGR01</strain>
    </source>
</reference>
<sequence length="836" mass="92931">MEETSRIFVRGLPPKFSEEDVRKHFAKFPVTDVKYFPARRIGYIGYRTPEDASKAIKYFNKSFIRMSKIFAEPARPIADKELPKSRRQQKFERSAPRNDEYVPPSTENNLKRKRDETESDPKLKEFLDVMQPPSKQKAWANDEAQMDVQSTPAVETAEDITIPEGESDDEYQVLAKKPKTATQEPSSTVEPTVHREPPTRDVDVAKPQVHDTEELSDAPVEEAAGPVSDADWLRSRTNRILDLVEDDDTAPPLKADRRAEIAVEEPVPTNVEQPEAAVVEAGQPDDAEPQEEDKVRQTGRLFLRNLHFDVTEEDLREQFAKYGSLEEIGTTDAFAYAVDRETILVHVPTKKIDGKGKGFAFVQFQDPEQAVEAFQANDGVIFQGRLLHIISGKAKRNDTLDDFAISKLPLKKQKEVLRKKNATAATFNWNSLYLNTDAVLSTVAERLNISKAELLDPTSSDAAVKQAHAETHIIQETKGYFANHGVDLDAFKRSSKGDLAILVKNIPHGVKAEEIRKLFEEHGAIQRFLMPPAGMTAIVEFANAAAAKSAFMSLSYRKMKDSILYLEKAPKDLFKEGFVGTATPAVASEKPGAILSAQDLLEEEPQSANTVTLHVKNLNFSTTTHMLSETFKPLAGFRSAVVRTKTDPKRGVLSLGYGFVDFSDSETATAAMRAMNGYSLEGHSLKIQASHRGADAAEERRKEDAAKKAAGTKILVKNLPFEATKKDVRALFTPYGALRSVRVPKKFDSSSRGFAFVEFSTKRDAANAVNQLRGTHLLGRHLVLSFAETEADDPEQELEKMQQKVGNQANKVALQRLTSGGRKKFNVAGTDDLDEA</sequence>
<feature type="compositionally biased region" description="Basic and acidic residues" evidence="10">
    <location>
        <begin position="192"/>
        <end position="213"/>
    </location>
</feature>
<dbReference type="GO" id="GO:0006364">
    <property type="term" value="P:rRNA processing"/>
    <property type="evidence" value="ECO:0007669"/>
    <property type="project" value="UniProtKB-KW"/>
</dbReference>
<comment type="subcellular location">
    <subcellularLocation>
        <location evidence="1">Nucleus</location>
    </subcellularLocation>
</comment>
<feature type="domain" description="RRM" evidence="11">
    <location>
        <begin position="611"/>
        <end position="692"/>
    </location>
</feature>
<evidence type="ECO:0000256" key="4">
    <source>
        <dbReference type="ARBA" id="ARBA00022552"/>
    </source>
</evidence>
<evidence type="ECO:0000256" key="8">
    <source>
        <dbReference type="ARBA" id="ARBA00023274"/>
    </source>
</evidence>
<name>A0AAN6RCF5_9PLEO</name>
<dbReference type="InterPro" id="IPR000504">
    <property type="entry name" value="RRM_dom"/>
</dbReference>
<comment type="caution">
    <text evidence="12">The sequence shown here is derived from an EMBL/GenBank/DDBJ whole genome shotgun (WGS) entry which is preliminary data.</text>
</comment>
<evidence type="ECO:0000256" key="3">
    <source>
        <dbReference type="ARBA" id="ARBA00013428"/>
    </source>
</evidence>
<dbReference type="PROSITE" id="PS50102">
    <property type="entry name" value="RRM"/>
    <property type="match status" value="5"/>
</dbReference>
<keyword evidence="8" id="KW-0687">Ribonucleoprotein</keyword>
<evidence type="ECO:0000313" key="12">
    <source>
        <dbReference type="EMBL" id="KAK3201949.1"/>
    </source>
</evidence>
<dbReference type="GO" id="GO:1990904">
    <property type="term" value="C:ribonucleoprotein complex"/>
    <property type="evidence" value="ECO:0007669"/>
    <property type="project" value="UniProtKB-KW"/>
</dbReference>
<feature type="domain" description="RRM" evidence="11">
    <location>
        <begin position="499"/>
        <end position="571"/>
    </location>
</feature>
<dbReference type="AlphaFoldDB" id="A0AAN6RCF5"/>
<evidence type="ECO:0000256" key="2">
    <source>
        <dbReference type="ARBA" id="ARBA00008033"/>
    </source>
</evidence>
<dbReference type="PANTHER" id="PTHR24012">
    <property type="entry name" value="RNA BINDING PROTEIN"/>
    <property type="match status" value="1"/>
</dbReference>
<dbReference type="FunFam" id="3.30.70.330:FF:000247">
    <property type="entry name" value="Multiple RNA-binding domain-containing protein 1"/>
    <property type="match status" value="1"/>
</dbReference>
<dbReference type="GO" id="GO:0005634">
    <property type="term" value="C:nucleus"/>
    <property type="evidence" value="ECO:0007669"/>
    <property type="project" value="UniProtKB-SubCell"/>
</dbReference>
<dbReference type="CDD" id="cd12320">
    <property type="entry name" value="RRM6_RBM19_RRM5_MRD1"/>
    <property type="match status" value="1"/>
</dbReference>
<dbReference type="Proteomes" id="UP001280581">
    <property type="component" value="Unassembled WGS sequence"/>
</dbReference>
<dbReference type="SMART" id="SM00360">
    <property type="entry name" value="RRM"/>
    <property type="match status" value="5"/>
</dbReference>
<proteinExistence type="inferred from homology"/>